<sequence length="1025" mass="115897">MAQRPPHDTTHPGYMAVEIGERKLPMLLRRDAAVRQHEDDGKEILRRYQDSSAEIFYWIRMPYDRIRWDSIINLMDEGRKHIPDDVRMWIENFEAFASRKRLDYWEGQLYHDVTTTPQLKHALQNCMDQEFQKTSCLDQDIAIDDAVTRLPEHIQQKTNASINRNNYELFAIFITESYLMPQQDFEYHLRRYHALKVVYMHIAFLVPFWRHTDGHSDVSTEIREWLHHDAYRVSVLALRFLYHCRTYDGLTLPDLRTMAGWTTGLLFRWGKLSREIARLFDQLPLFTDEEVETVWNGIMEDEDEDGGGIILEERVRAQNLIQPLQERFWRDFLACWARLRQLRKALDIYTALPVSVDPVFLGEEGEVSRGDAGIALLYDRMRQYVDLREWAFSEDHGAVGAEQGAEGSVFVFTAASGTWEFEVTAFPDDDFGSEDTLYANDSKHLAREHIAKLTKRWNDFKTFMEQWFERGRQRINKLPRHEMVVYVSAVMESKSADDLPQAVCYNIINHLKEIWEITDKEGRHRARRAIDRVLRPLYVLNQLPEVDVPITTNLKRLQEGVLLWGDYDVMVTACSLGEQLASVADAASHHAAIWPFEGDDESSDDTKAAFRSAVNLVVDARDAALDLAVALRAPHQSMGLPQDWIDKDHPACLLLLRAHVRRMQGFSQLGAHRVLNDREAVLHQELDQIAGTLLYDDINACLQPGAPLDAASLSRAHETITAASAPACPHSLLVALNSLINQLAAWQAIKSENELTANAHHHRETPEKLHTILSRSTARISRHLRTTTALAPALPPDTERALLTAISNHNHTAALTILHSSAPTPLPAPPTLHRAFAAMFLDEKSTALLQHLTPNSYGPLSCLACLAPRSAALLARLFAYGAHAFRAGAACSVTGVTWLCALLDAWFGWLRAMQAVLRGGPRAVRGWGWVVAELRRVGRGQVAGEVVRMVRVLGNLEHVTDVFVGCAGGVDVAVEGAEGVGEEDEGVRAAYREMGRFVVWPGEGERGVLEGGRVRIVGDVLRAWE</sequence>
<protein>
    <submittedName>
        <fullName evidence="1">Uncharacterized protein</fullName>
    </submittedName>
</protein>
<gene>
    <name evidence="1" type="primary">g366</name>
    <name evidence="1" type="ORF">NpPPO83_00000366</name>
</gene>
<comment type="caution">
    <text evidence="1">The sequence shown here is derived from an EMBL/GenBank/DDBJ whole genome shotgun (WGS) entry which is preliminary data.</text>
</comment>
<evidence type="ECO:0000313" key="1">
    <source>
        <dbReference type="EMBL" id="GME33413.1"/>
    </source>
</evidence>
<proteinExistence type="predicted"/>
<keyword evidence="2" id="KW-1185">Reference proteome</keyword>
<dbReference type="EMBL" id="BSXG01000064">
    <property type="protein sequence ID" value="GME33413.1"/>
    <property type="molecule type" value="Genomic_DNA"/>
</dbReference>
<reference evidence="1" key="1">
    <citation type="submission" date="2024-09" db="EMBL/GenBank/DDBJ databases">
        <title>Draft Genome Sequences of Neofusicoccum parvum.</title>
        <authorList>
            <person name="Ashida A."/>
            <person name="Camagna M."/>
            <person name="Tanaka A."/>
            <person name="Takemoto D."/>
        </authorList>
    </citation>
    <scope>NUCLEOTIDE SEQUENCE</scope>
    <source>
        <strain evidence="1">PPO83</strain>
    </source>
</reference>
<name>A0ACB5SB08_9PEZI</name>
<dbReference type="Proteomes" id="UP001165186">
    <property type="component" value="Unassembled WGS sequence"/>
</dbReference>
<accession>A0ACB5SB08</accession>
<evidence type="ECO:0000313" key="2">
    <source>
        <dbReference type="Proteomes" id="UP001165186"/>
    </source>
</evidence>
<organism evidence="1 2">
    <name type="scientific">Neofusicoccum parvum</name>
    <dbReference type="NCBI Taxonomy" id="310453"/>
    <lineage>
        <taxon>Eukaryota</taxon>
        <taxon>Fungi</taxon>
        <taxon>Dikarya</taxon>
        <taxon>Ascomycota</taxon>
        <taxon>Pezizomycotina</taxon>
        <taxon>Dothideomycetes</taxon>
        <taxon>Dothideomycetes incertae sedis</taxon>
        <taxon>Botryosphaeriales</taxon>
        <taxon>Botryosphaeriaceae</taxon>
        <taxon>Neofusicoccum</taxon>
    </lineage>
</organism>